<sequence length="107" mass="12404">MDPFDPKESTEESFKLMCLLPCQLWPSKASAFSTPACAIALWTLAIVYLPDLATKMNDFLLLTWIHLDDASNRTLNPTKATLVFNHLWTMEFFFFSFSFCFAYFIVR</sequence>
<evidence type="ECO:0000313" key="2">
    <source>
        <dbReference type="EMBL" id="KUM63800.1"/>
    </source>
</evidence>
<feature type="transmembrane region" description="Helical" evidence="1">
    <location>
        <begin position="87"/>
        <end position="106"/>
    </location>
</feature>
<dbReference type="Proteomes" id="UP000055045">
    <property type="component" value="Unassembled WGS sequence"/>
</dbReference>
<dbReference type="EMBL" id="LLXE01000063">
    <property type="protein sequence ID" value="KUM63800.1"/>
    <property type="molecule type" value="Genomic_DNA"/>
</dbReference>
<gene>
    <name evidence="2" type="ORF">ACN42_g3270</name>
</gene>
<organism evidence="2 3">
    <name type="scientific">Penicillium freii</name>
    <dbReference type="NCBI Taxonomy" id="48697"/>
    <lineage>
        <taxon>Eukaryota</taxon>
        <taxon>Fungi</taxon>
        <taxon>Dikarya</taxon>
        <taxon>Ascomycota</taxon>
        <taxon>Pezizomycotina</taxon>
        <taxon>Eurotiomycetes</taxon>
        <taxon>Eurotiomycetidae</taxon>
        <taxon>Eurotiales</taxon>
        <taxon>Aspergillaceae</taxon>
        <taxon>Penicillium</taxon>
    </lineage>
</organism>
<protein>
    <submittedName>
        <fullName evidence="2">Uncharacterized protein</fullName>
    </submittedName>
</protein>
<reference evidence="2 3" key="1">
    <citation type="submission" date="2015-10" db="EMBL/GenBank/DDBJ databases">
        <title>Genome sequencing of Penicillium freii.</title>
        <authorList>
            <person name="Nguyen H.D."/>
            <person name="Visagie C.M."/>
            <person name="Seifert K.A."/>
        </authorList>
    </citation>
    <scope>NUCLEOTIDE SEQUENCE [LARGE SCALE GENOMIC DNA]</scope>
    <source>
        <strain evidence="2 3">DAOM 242723</strain>
    </source>
</reference>
<keyword evidence="3" id="KW-1185">Reference proteome</keyword>
<name>A0A117NQC2_PENFR</name>
<comment type="caution">
    <text evidence="2">The sequence shown here is derived from an EMBL/GenBank/DDBJ whole genome shotgun (WGS) entry which is preliminary data.</text>
</comment>
<evidence type="ECO:0000313" key="3">
    <source>
        <dbReference type="Proteomes" id="UP000055045"/>
    </source>
</evidence>
<accession>A0A117NQC2</accession>
<keyword evidence="1" id="KW-1133">Transmembrane helix</keyword>
<proteinExistence type="predicted"/>
<evidence type="ECO:0000256" key="1">
    <source>
        <dbReference type="SAM" id="Phobius"/>
    </source>
</evidence>
<feature type="transmembrane region" description="Helical" evidence="1">
    <location>
        <begin position="29"/>
        <end position="49"/>
    </location>
</feature>
<dbReference type="AlphaFoldDB" id="A0A117NQC2"/>
<keyword evidence="1" id="KW-0472">Membrane</keyword>
<keyword evidence="1" id="KW-0812">Transmembrane</keyword>